<dbReference type="InterPro" id="IPR002501">
    <property type="entry name" value="PsdUridine_synth_N"/>
</dbReference>
<comment type="similarity">
    <text evidence="2 5">Belongs to the pseudouridine synthase TruB family. Type 1 subfamily.</text>
</comment>
<evidence type="ECO:0000256" key="2">
    <source>
        <dbReference type="ARBA" id="ARBA00005642"/>
    </source>
</evidence>
<protein>
    <recommendedName>
        <fullName evidence="5">tRNA pseudouridine synthase B</fullName>
        <ecNumber evidence="5">5.4.99.25</ecNumber>
    </recommendedName>
    <alternativeName>
        <fullName evidence="5">tRNA pseudouridine(55) synthase</fullName>
        <shortName evidence="5">Psi55 synthase</shortName>
    </alternativeName>
    <alternativeName>
        <fullName evidence="5">tRNA pseudouridylate synthase</fullName>
    </alternativeName>
    <alternativeName>
        <fullName evidence="5">tRNA-uridine isomerase</fullName>
    </alternativeName>
</protein>
<dbReference type="HAMAP" id="MF_01080">
    <property type="entry name" value="TruB_bact"/>
    <property type="match status" value="1"/>
</dbReference>
<reference evidence="8 9" key="1">
    <citation type="submission" date="2021-06" db="EMBL/GenBank/DDBJ databases">
        <authorList>
            <person name="Sun Q."/>
            <person name="Li D."/>
        </authorList>
    </citation>
    <scope>NUCLEOTIDE SEQUENCE [LARGE SCALE GENOMIC DNA]</scope>
    <source>
        <strain evidence="8 9">MSJ-4</strain>
    </source>
</reference>
<dbReference type="GO" id="GO:0160148">
    <property type="term" value="F:tRNA pseudouridine(55) synthase activity"/>
    <property type="evidence" value="ECO:0007669"/>
    <property type="project" value="UniProtKB-EC"/>
</dbReference>
<comment type="catalytic activity">
    <reaction evidence="1 5">
        <text>uridine(55) in tRNA = pseudouridine(55) in tRNA</text>
        <dbReference type="Rhea" id="RHEA:42532"/>
        <dbReference type="Rhea" id="RHEA-COMP:10101"/>
        <dbReference type="Rhea" id="RHEA-COMP:10102"/>
        <dbReference type="ChEBI" id="CHEBI:65314"/>
        <dbReference type="ChEBI" id="CHEBI:65315"/>
        <dbReference type="EC" id="5.4.99.25"/>
    </reaction>
</comment>
<dbReference type="InterPro" id="IPR014780">
    <property type="entry name" value="tRNA_psdUridine_synth_TruB"/>
</dbReference>
<dbReference type="RefSeq" id="WP_216455783.1">
    <property type="nucleotide sequence ID" value="NZ_JAHLQL010000001.1"/>
</dbReference>
<dbReference type="EC" id="5.4.99.25" evidence="5"/>
<keyword evidence="9" id="KW-1185">Reference proteome</keyword>
<keyword evidence="4 5" id="KW-0413">Isomerase</keyword>
<feature type="active site" description="Nucleophile" evidence="5">
    <location>
        <position position="38"/>
    </location>
</feature>
<evidence type="ECO:0000256" key="5">
    <source>
        <dbReference type="HAMAP-Rule" id="MF_01080"/>
    </source>
</evidence>
<evidence type="ECO:0000259" key="6">
    <source>
        <dbReference type="Pfam" id="PF01509"/>
    </source>
</evidence>
<evidence type="ECO:0000259" key="7">
    <source>
        <dbReference type="Pfam" id="PF16198"/>
    </source>
</evidence>
<dbReference type="InterPro" id="IPR032819">
    <property type="entry name" value="TruB_C"/>
</dbReference>
<gene>
    <name evidence="5 8" type="primary">truB</name>
    <name evidence="8" type="ORF">KQI89_02665</name>
</gene>
<dbReference type="CDD" id="cd02573">
    <property type="entry name" value="PseudoU_synth_EcTruB"/>
    <property type="match status" value="1"/>
</dbReference>
<comment type="function">
    <text evidence="5">Responsible for synthesis of pseudouridine from uracil-55 in the psi GC loop of transfer RNAs.</text>
</comment>
<feature type="domain" description="tRNA pseudouridylate synthase B C-terminal" evidence="7">
    <location>
        <begin position="172"/>
        <end position="212"/>
    </location>
</feature>
<sequence>MDGVINVYKPKGMTSFDAVKKIRYLSKEKKVGHIGTLDPLASGILPICLGKATKIVEYLMSEDKTYNVELELGLETDTYDREGTVISRSSIEHINEEQIRPIIESFLGEGYQEPPMYSAIKINGKRLYSLAREGIEVEREKRKININYIEVNYINLPFISFKVNCSKGTYIRSLCKDIGVKLNCGAVMSKLERESTGKFSLDNSINLLDLTSENIKDYLLSMEDVISYPIISVDDKFSKLLINGVTVQDPALSEEKLLENQLYKVFNKSDFIGIGKKYNKGFKIVKLLI</sequence>
<accession>A0ABS6EWQ1</accession>
<proteinExistence type="inferred from homology"/>
<dbReference type="PANTHER" id="PTHR13767">
    <property type="entry name" value="TRNA-PSEUDOURIDINE SYNTHASE"/>
    <property type="match status" value="1"/>
</dbReference>
<comment type="caution">
    <text evidence="8">The sequence shown here is derived from an EMBL/GenBank/DDBJ whole genome shotgun (WGS) entry which is preliminary data.</text>
</comment>
<dbReference type="Pfam" id="PF16198">
    <property type="entry name" value="TruB_C_2"/>
    <property type="match status" value="1"/>
</dbReference>
<feature type="domain" description="Pseudouridine synthase II N-terminal" evidence="6">
    <location>
        <begin position="25"/>
        <end position="171"/>
    </location>
</feature>
<evidence type="ECO:0000256" key="3">
    <source>
        <dbReference type="ARBA" id="ARBA00022694"/>
    </source>
</evidence>
<dbReference type="Proteomes" id="UP000736583">
    <property type="component" value="Unassembled WGS sequence"/>
</dbReference>
<evidence type="ECO:0000313" key="8">
    <source>
        <dbReference type="EMBL" id="MBU5590652.1"/>
    </source>
</evidence>
<dbReference type="PANTHER" id="PTHR13767:SF2">
    <property type="entry name" value="PSEUDOURIDYLATE SYNTHASE TRUB1"/>
    <property type="match status" value="1"/>
</dbReference>
<organism evidence="8 9">
    <name type="scientific">Clostridium simiarum</name>
    <dbReference type="NCBI Taxonomy" id="2841506"/>
    <lineage>
        <taxon>Bacteria</taxon>
        <taxon>Bacillati</taxon>
        <taxon>Bacillota</taxon>
        <taxon>Clostridia</taxon>
        <taxon>Eubacteriales</taxon>
        <taxon>Clostridiaceae</taxon>
        <taxon>Clostridium</taxon>
    </lineage>
</organism>
<dbReference type="Pfam" id="PF01509">
    <property type="entry name" value="TruB_N"/>
    <property type="match status" value="1"/>
</dbReference>
<dbReference type="NCBIfam" id="TIGR00431">
    <property type="entry name" value="TruB"/>
    <property type="match status" value="1"/>
</dbReference>
<evidence type="ECO:0000256" key="1">
    <source>
        <dbReference type="ARBA" id="ARBA00000385"/>
    </source>
</evidence>
<keyword evidence="3 5" id="KW-0819">tRNA processing</keyword>
<evidence type="ECO:0000256" key="4">
    <source>
        <dbReference type="ARBA" id="ARBA00023235"/>
    </source>
</evidence>
<dbReference type="EMBL" id="JAHLQL010000001">
    <property type="protein sequence ID" value="MBU5590652.1"/>
    <property type="molecule type" value="Genomic_DNA"/>
</dbReference>
<name>A0ABS6EWQ1_9CLOT</name>
<evidence type="ECO:0000313" key="9">
    <source>
        <dbReference type="Proteomes" id="UP000736583"/>
    </source>
</evidence>